<sequence>MIVQAENHQTCQGPMAELWSEAETGEQRLGLFNTSLFAVQPWLDVKEMGCSIVTVGENAIEAQSEAERLAELFWNKREQFEVDLLSVPEILDILNKRPSTGPIIISDSADSTGAGSPGDSNYVLRQLLKQGAETMYSALISMVDARAANLAVAAGIGNTVRLKLGHSISYDMGEPLEIDVVVTFIGDGKFRYGGGFIENLEANMGCNAVVAIGRISLLIMENAVHTGDPAMYLSVGLEPLEHNLVLVKSATQFRSSYEKISNEIYILDTPGASTANLKSLSFQHIQRPMYPYDDFDWNWKEQHEVE</sequence>
<evidence type="ECO:0000313" key="3">
    <source>
        <dbReference type="EMBL" id="MBP1989507.1"/>
    </source>
</evidence>
<protein>
    <submittedName>
        <fullName evidence="3">Microcystin degradation protein MlrC</fullName>
    </submittedName>
</protein>
<dbReference type="Proteomes" id="UP001519287">
    <property type="component" value="Unassembled WGS sequence"/>
</dbReference>
<keyword evidence="4" id="KW-1185">Reference proteome</keyword>
<dbReference type="InterPro" id="IPR015995">
    <property type="entry name" value="MlrC_N"/>
</dbReference>
<organism evidence="3 4">
    <name type="scientific">Paenibacillus eucommiae</name>
    <dbReference type="NCBI Taxonomy" id="1355755"/>
    <lineage>
        <taxon>Bacteria</taxon>
        <taxon>Bacillati</taxon>
        <taxon>Bacillota</taxon>
        <taxon>Bacilli</taxon>
        <taxon>Bacillales</taxon>
        <taxon>Paenibacillaceae</taxon>
        <taxon>Paenibacillus</taxon>
    </lineage>
</organism>
<accession>A0ABS4IPM9</accession>
<name>A0ABS4IPM9_9BACL</name>
<feature type="domain" description="Microcystin LR degradation protein MlrC C-terminal" evidence="1">
    <location>
        <begin position="105"/>
        <end position="284"/>
    </location>
</feature>
<dbReference type="EMBL" id="JAGGLB010000003">
    <property type="protein sequence ID" value="MBP1989507.1"/>
    <property type="molecule type" value="Genomic_DNA"/>
</dbReference>
<reference evidence="3 4" key="1">
    <citation type="submission" date="2021-03" db="EMBL/GenBank/DDBJ databases">
        <title>Genomic Encyclopedia of Type Strains, Phase IV (KMG-IV): sequencing the most valuable type-strain genomes for metagenomic binning, comparative biology and taxonomic classification.</title>
        <authorList>
            <person name="Goeker M."/>
        </authorList>
    </citation>
    <scope>NUCLEOTIDE SEQUENCE [LARGE SCALE GENOMIC DNA]</scope>
    <source>
        <strain evidence="3 4">DSM 26048</strain>
    </source>
</reference>
<proteinExistence type="predicted"/>
<dbReference type="Pfam" id="PF07171">
    <property type="entry name" value="MlrC_C"/>
    <property type="match status" value="1"/>
</dbReference>
<evidence type="ECO:0000259" key="2">
    <source>
        <dbReference type="Pfam" id="PF07364"/>
    </source>
</evidence>
<feature type="domain" description="Microcystin LR degradation protein MlrC N-terminal" evidence="2">
    <location>
        <begin position="1"/>
        <end position="92"/>
    </location>
</feature>
<gene>
    <name evidence="3" type="ORF">J2Z66_001105</name>
</gene>
<comment type="caution">
    <text evidence="3">The sequence shown here is derived from an EMBL/GenBank/DDBJ whole genome shotgun (WGS) entry which is preliminary data.</text>
</comment>
<evidence type="ECO:0000313" key="4">
    <source>
        <dbReference type="Proteomes" id="UP001519287"/>
    </source>
</evidence>
<evidence type="ECO:0000259" key="1">
    <source>
        <dbReference type="Pfam" id="PF07171"/>
    </source>
</evidence>
<dbReference type="InterPro" id="IPR010799">
    <property type="entry name" value="MlrC_C"/>
</dbReference>
<dbReference type="Pfam" id="PF07364">
    <property type="entry name" value="DUF1485"/>
    <property type="match status" value="1"/>
</dbReference>